<gene>
    <name evidence="2" type="ORF">MC378_08330</name>
</gene>
<accession>A0A9X1VTK5</accession>
<dbReference type="EMBL" id="JAKQYM010000005">
    <property type="protein sequence ID" value="MCI2229171.1"/>
    <property type="molecule type" value="Genomic_DNA"/>
</dbReference>
<evidence type="ECO:0000313" key="3">
    <source>
        <dbReference type="Proteomes" id="UP001139369"/>
    </source>
</evidence>
<dbReference type="AlphaFoldDB" id="A0A9X1VTK5"/>
<feature type="region of interest" description="Disordered" evidence="1">
    <location>
        <begin position="1"/>
        <end position="22"/>
    </location>
</feature>
<protein>
    <submittedName>
        <fullName evidence="2">Phosphoribosylaminoimidazolecarboxamide formyltransferase</fullName>
    </submittedName>
</protein>
<proteinExistence type="predicted"/>
<evidence type="ECO:0000313" key="2">
    <source>
        <dbReference type="EMBL" id="MCI2229171.1"/>
    </source>
</evidence>
<sequence length="42" mass="4943">MRNQESTATFSSSNLESNRSTKKESILDQFIVWFRDFLDNAE</sequence>
<comment type="caution">
    <text evidence="2">The sequence shown here is derived from an EMBL/GenBank/DDBJ whole genome shotgun (WGS) entry which is preliminary data.</text>
</comment>
<reference evidence="2" key="1">
    <citation type="submission" date="2022-02" db="EMBL/GenBank/DDBJ databases">
        <title>Polaribacter sp. MSW13, isolated from seawater.</title>
        <authorList>
            <person name="Kristyanto S."/>
            <person name="Jung J."/>
            <person name="Jeon C.O."/>
        </authorList>
    </citation>
    <scope>NUCLEOTIDE SEQUENCE</scope>
    <source>
        <strain evidence="2">MSW13</strain>
    </source>
</reference>
<name>A0A9X1VTK5_9FLAO</name>
<evidence type="ECO:0000256" key="1">
    <source>
        <dbReference type="SAM" id="MobiDB-lite"/>
    </source>
</evidence>
<keyword evidence="3" id="KW-1185">Reference proteome</keyword>
<organism evidence="2 3">
    <name type="scientific">Polaribacter marinus</name>
    <dbReference type="NCBI Taxonomy" id="2916838"/>
    <lineage>
        <taxon>Bacteria</taxon>
        <taxon>Pseudomonadati</taxon>
        <taxon>Bacteroidota</taxon>
        <taxon>Flavobacteriia</taxon>
        <taxon>Flavobacteriales</taxon>
        <taxon>Flavobacteriaceae</taxon>
    </lineage>
</organism>
<feature type="compositionally biased region" description="Polar residues" evidence="1">
    <location>
        <begin position="1"/>
        <end position="18"/>
    </location>
</feature>
<dbReference type="RefSeq" id="WP_242178302.1">
    <property type="nucleotide sequence ID" value="NZ_JAKQYM010000005.1"/>
</dbReference>
<dbReference type="Proteomes" id="UP001139369">
    <property type="component" value="Unassembled WGS sequence"/>
</dbReference>